<evidence type="ECO:0000256" key="4">
    <source>
        <dbReference type="SAM" id="MobiDB-lite"/>
    </source>
</evidence>
<dbReference type="AlphaFoldDB" id="T1FAH0"/>
<evidence type="ECO:0000313" key="7">
    <source>
        <dbReference type="EnsemblMetazoa" id="HelroP176391"/>
    </source>
</evidence>
<evidence type="ECO:0000256" key="5">
    <source>
        <dbReference type="SAM" id="SignalP"/>
    </source>
</evidence>
<dbReference type="OrthoDB" id="10007179at2759"/>
<dbReference type="InParanoid" id="T1FAH0"/>
<keyword evidence="8" id="KW-1185">Reference proteome</keyword>
<dbReference type="GeneID" id="20205819"/>
<sequence length="183" mass="20148">MKKALLLALVFTCVVALAKEDSDQPIAVEGAPEEPITEEPNPEEPIPDEGEDEDGGDIDLPVAEVGEIHVTGGWSSVSEKYLQDMRKYAERSLELFDDSETGGLAQRIQKIKSASTQVVNGFNYKLVMDVGLLNCKEEEASRDDNACKSAECTFILYQPWPNIEPSRLSFASCESFQDVLQMG</sequence>
<reference evidence="6 8" key="2">
    <citation type="journal article" date="2013" name="Nature">
        <title>Insights into bilaterian evolution from three spiralian genomes.</title>
        <authorList>
            <person name="Simakov O."/>
            <person name="Marletaz F."/>
            <person name="Cho S.J."/>
            <person name="Edsinger-Gonzales E."/>
            <person name="Havlak P."/>
            <person name="Hellsten U."/>
            <person name="Kuo D.H."/>
            <person name="Larsson T."/>
            <person name="Lv J."/>
            <person name="Arendt D."/>
            <person name="Savage R."/>
            <person name="Osoegawa K."/>
            <person name="de Jong P."/>
            <person name="Grimwood J."/>
            <person name="Chapman J.A."/>
            <person name="Shapiro H."/>
            <person name="Aerts A."/>
            <person name="Otillar R.P."/>
            <person name="Terry A.Y."/>
            <person name="Boore J.L."/>
            <person name="Grigoriev I.V."/>
            <person name="Lindberg D.R."/>
            <person name="Seaver E.C."/>
            <person name="Weisblat D.A."/>
            <person name="Putnam N.H."/>
            <person name="Rokhsar D.S."/>
        </authorList>
    </citation>
    <scope>NUCLEOTIDE SEQUENCE</scope>
</reference>
<dbReference type="GO" id="GO:0004869">
    <property type="term" value="F:cysteine-type endopeptidase inhibitor activity"/>
    <property type="evidence" value="ECO:0000318"/>
    <property type="project" value="GO_Central"/>
</dbReference>
<name>T1FAH0_HELRO</name>
<feature type="signal peptide" evidence="5">
    <location>
        <begin position="1"/>
        <end position="18"/>
    </location>
</feature>
<feature type="region of interest" description="Disordered" evidence="4">
    <location>
        <begin position="22"/>
        <end position="59"/>
    </location>
</feature>
<gene>
    <name evidence="7" type="primary">20205819</name>
    <name evidence="6" type="ORF">HELRODRAFT_176391</name>
</gene>
<keyword evidence="2" id="KW-0646">Protease inhibitor</keyword>
<dbReference type="CDD" id="cd00042">
    <property type="entry name" value="CY"/>
    <property type="match status" value="1"/>
</dbReference>
<evidence type="ECO:0000313" key="6">
    <source>
        <dbReference type="EMBL" id="ESO00081.1"/>
    </source>
</evidence>
<comment type="similarity">
    <text evidence="1">Belongs to the cystatin family.</text>
</comment>
<dbReference type="SUPFAM" id="SSF54403">
    <property type="entry name" value="Cystatin/monellin"/>
    <property type="match status" value="1"/>
</dbReference>
<dbReference type="CTD" id="20205819"/>
<dbReference type="GO" id="GO:0005615">
    <property type="term" value="C:extracellular space"/>
    <property type="evidence" value="ECO:0000318"/>
    <property type="project" value="GO_Central"/>
</dbReference>
<dbReference type="PANTHER" id="PTHR46186">
    <property type="entry name" value="CYSTATIN"/>
    <property type="match status" value="1"/>
</dbReference>
<dbReference type="EMBL" id="KB097026">
    <property type="protein sequence ID" value="ESO00081.1"/>
    <property type="molecule type" value="Genomic_DNA"/>
</dbReference>
<dbReference type="PANTHER" id="PTHR46186:SF2">
    <property type="entry name" value="CYSTATIN"/>
    <property type="match status" value="1"/>
</dbReference>
<evidence type="ECO:0008006" key="9">
    <source>
        <dbReference type="Google" id="ProtNLM"/>
    </source>
</evidence>
<dbReference type="EnsemblMetazoa" id="HelroT176391">
    <property type="protein sequence ID" value="HelroP176391"/>
    <property type="gene ID" value="HelroG176391"/>
</dbReference>
<dbReference type="GO" id="GO:0031982">
    <property type="term" value="C:vesicle"/>
    <property type="evidence" value="ECO:0000318"/>
    <property type="project" value="GO_Central"/>
</dbReference>
<keyword evidence="5" id="KW-0732">Signal</keyword>
<dbReference type="GO" id="GO:0005737">
    <property type="term" value="C:cytoplasm"/>
    <property type="evidence" value="ECO:0000318"/>
    <property type="project" value="GO_Central"/>
</dbReference>
<dbReference type="RefSeq" id="XP_009021855.1">
    <property type="nucleotide sequence ID" value="XM_009023607.1"/>
</dbReference>
<evidence type="ECO:0000256" key="2">
    <source>
        <dbReference type="ARBA" id="ARBA00022690"/>
    </source>
</evidence>
<protein>
    <recommendedName>
        <fullName evidence="9">Cystatin domain-containing protein</fullName>
    </recommendedName>
</protein>
<reference evidence="7" key="3">
    <citation type="submission" date="2015-06" db="UniProtKB">
        <authorList>
            <consortium name="EnsemblMetazoa"/>
        </authorList>
    </citation>
    <scope>IDENTIFICATION</scope>
</reference>
<organism evidence="7 8">
    <name type="scientific">Helobdella robusta</name>
    <name type="common">Californian leech</name>
    <dbReference type="NCBI Taxonomy" id="6412"/>
    <lineage>
        <taxon>Eukaryota</taxon>
        <taxon>Metazoa</taxon>
        <taxon>Spiralia</taxon>
        <taxon>Lophotrochozoa</taxon>
        <taxon>Annelida</taxon>
        <taxon>Clitellata</taxon>
        <taxon>Hirudinea</taxon>
        <taxon>Rhynchobdellida</taxon>
        <taxon>Glossiphoniidae</taxon>
        <taxon>Helobdella</taxon>
    </lineage>
</organism>
<evidence type="ECO:0000256" key="3">
    <source>
        <dbReference type="ARBA" id="ARBA00022704"/>
    </source>
</evidence>
<feature type="compositionally biased region" description="Acidic residues" evidence="4">
    <location>
        <begin position="31"/>
        <end position="57"/>
    </location>
</feature>
<dbReference type="Proteomes" id="UP000015101">
    <property type="component" value="Unassembled WGS sequence"/>
</dbReference>
<keyword evidence="3" id="KW-0789">Thiol protease inhibitor</keyword>
<evidence type="ECO:0000313" key="8">
    <source>
        <dbReference type="Proteomes" id="UP000015101"/>
    </source>
</evidence>
<dbReference type="Gene3D" id="3.10.450.10">
    <property type="match status" value="1"/>
</dbReference>
<dbReference type="InterPro" id="IPR046350">
    <property type="entry name" value="Cystatin_sf"/>
</dbReference>
<feature type="chain" id="PRO_5010980489" description="Cystatin domain-containing protein" evidence="5">
    <location>
        <begin position="19"/>
        <end position="183"/>
    </location>
</feature>
<evidence type="ECO:0000256" key="1">
    <source>
        <dbReference type="ARBA" id="ARBA00009403"/>
    </source>
</evidence>
<dbReference type="InterPro" id="IPR000010">
    <property type="entry name" value="Cystatin_dom"/>
</dbReference>
<dbReference type="HOGENOM" id="CLU_1476712_0_0_1"/>
<accession>T1FAH0</accession>
<dbReference type="KEGG" id="hro:HELRODRAFT_176391"/>
<proteinExistence type="inferred from homology"/>
<reference evidence="8" key="1">
    <citation type="submission" date="2012-12" db="EMBL/GenBank/DDBJ databases">
        <authorList>
            <person name="Hellsten U."/>
            <person name="Grimwood J."/>
            <person name="Chapman J.A."/>
            <person name="Shapiro H."/>
            <person name="Aerts A."/>
            <person name="Otillar R.P."/>
            <person name="Terry A.Y."/>
            <person name="Boore J.L."/>
            <person name="Simakov O."/>
            <person name="Marletaz F."/>
            <person name="Cho S.-J."/>
            <person name="Edsinger-Gonzales E."/>
            <person name="Havlak P."/>
            <person name="Kuo D.-H."/>
            <person name="Larsson T."/>
            <person name="Lv J."/>
            <person name="Arendt D."/>
            <person name="Savage R."/>
            <person name="Osoegawa K."/>
            <person name="de Jong P."/>
            <person name="Lindberg D.R."/>
            <person name="Seaver E.C."/>
            <person name="Weisblat D.A."/>
            <person name="Putnam N.H."/>
            <person name="Grigoriev I.V."/>
            <person name="Rokhsar D.S."/>
        </authorList>
    </citation>
    <scope>NUCLEOTIDE SEQUENCE</scope>
</reference>
<dbReference type="EMBL" id="AMQM01005654">
    <property type="status" value="NOT_ANNOTATED_CDS"/>
    <property type="molecule type" value="Genomic_DNA"/>
</dbReference>